<evidence type="ECO:0000256" key="1">
    <source>
        <dbReference type="SAM" id="Coils"/>
    </source>
</evidence>
<dbReference type="EMBL" id="NRRV01000046">
    <property type="protein sequence ID" value="MBK1632387.1"/>
    <property type="molecule type" value="Genomic_DNA"/>
</dbReference>
<dbReference type="InterPro" id="IPR029063">
    <property type="entry name" value="SAM-dependent_MTases_sf"/>
</dbReference>
<keyword evidence="4" id="KW-1185">Reference proteome</keyword>
<evidence type="ECO:0008006" key="5">
    <source>
        <dbReference type="Google" id="ProtNLM"/>
    </source>
</evidence>
<sequence>MTDSNDYNAKLRQQIDQYREVENIHDLPPIFHYWAGRYLAPPLNRLFGTADPVQIFANTFAECASGGESRFLSIGSGDCSIEVDIATRLKKEGLDFLLECTELSPVLLERGREAAKAAGVAHLLVFTEVDINHWQPSETYAAVMAHHSLHHIVRLEHVFEQVHEAMAKDARFVISDIIGRNGHMRWPEAQRLVEAIWKTLPERKKYNQQLRRLEDEFVNWDCSGEGFEGIRAQDIMPLLVERFDFLKLMAFGNLTDVFIDRAFGHNYDADAAADREFVDRLHAANELLIDLGVLKPTMIIATMARKHAAESEPECYRGWGPAFCVRRTHDSLDRSGEMGARLARTSAVATESGQRSDSEGPETDPSNLREQLALARETLEEARDAQRRAEGQLTELRRSTSWRVTAPMRWLKTRLRSTRV</sequence>
<comment type="caution">
    <text evidence="3">The sequence shown here is derived from an EMBL/GenBank/DDBJ whole genome shotgun (WGS) entry which is preliminary data.</text>
</comment>
<dbReference type="Gene3D" id="3.40.50.150">
    <property type="entry name" value="Vaccinia Virus protein VP39"/>
    <property type="match status" value="1"/>
</dbReference>
<proteinExistence type="predicted"/>
<dbReference type="Proteomes" id="UP000748752">
    <property type="component" value="Unassembled WGS sequence"/>
</dbReference>
<evidence type="ECO:0000313" key="3">
    <source>
        <dbReference type="EMBL" id="MBK1632387.1"/>
    </source>
</evidence>
<accession>A0ABS1CKG4</accession>
<name>A0ABS1CKG4_9GAMM</name>
<reference evidence="3 4" key="1">
    <citation type="journal article" date="2020" name="Microorganisms">
        <title>Osmotic Adaptation and Compatible Solute Biosynthesis of Phototrophic Bacteria as Revealed from Genome Analyses.</title>
        <authorList>
            <person name="Imhoff J.F."/>
            <person name="Rahn T."/>
            <person name="Kunzel S."/>
            <person name="Keller A."/>
            <person name="Neulinger S.C."/>
        </authorList>
    </citation>
    <scope>NUCLEOTIDE SEQUENCE [LARGE SCALE GENOMIC DNA]</scope>
    <source>
        <strain evidence="3 4">DSM 6210</strain>
    </source>
</reference>
<gene>
    <name evidence="3" type="ORF">CKO31_16910</name>
</gene>
<evidence type="ECO:0000256" key="2">
    <source>
        <dbReference type="SAM" id="MobiDB-lite"/>
    </source>
</evidence>
<dbReference type="SUPFAM" id="SSF53335">
    <property type="entry name" value="S-adenosyl-L-methionine-dependent methyltransferases"/>
    <property type="match status" value="1"/>
</dbReference>
<protein>
    <recommendedName>
        <fullName evidence="5">Class I SAM-dependent methyltransferase</fullName>
    </recommendedName>
</protein>
<organism evidence="3 4">
    <name type="scientific">Thiohalocapsa halophila</name>
    <dbReference type="NCBI Taxonomy" id="69359"/>
    <lineage>
        <taxon>Bacteria</taxon>
        <taxon>Pseudomonadati</taxon>
        <taxon>Pseudomonadota</taxon>
        <taxon>Gammaproteobacteria</taxon>
        <taxon>Chromatiales</taxon>
        <taxon>Chromatiaceae</taxon>
        <taxon>Thiohalocapsa</taxon>
    </lineage>
</organism>
<feature type="region of interest" description="Disordered" evidence="2">
    <location>
        <begin position="346"/>
        <end position="367"/>
    </location>
</feature>
<feature type="coiled-coil region" evidence="1">
    <location>
        <begin position="368"/>
        <end position="399"/>
    </location>
</feature>
<keyword evidence="1" id="KW-0175">Coiled coil</keyword>
<dbReference type="RefSeq" id="WP_200239919.1">
    <property type="nucleotide sequence ID" value="NZ_NRRV01000046.1"/>
</dbReference>
<evidence type="ECO:0000313" key="4">
    <source>
        <dbReference type="Proteomes" id="UP000748752"/>
    </source>
</evidence>